<organism evidence="2 3">
    <name type="scientific">Adhaeribacter aerolatus</name>
    <dbReference type="NCBI Taxonomy" id="670289"/>
    <lineage>
        <taxon>Bacteria</taxon>
        <taxon>Pseudomonadati</taxon>
        <taxon>Bacteroidota</taxon>
        <taxon>Cytophagia</taxon>
        <taxon>Cytophagales</taxon>
        <taxon>Hymenobacteraceae</taxon>
        <taxon>Adhaeribacter</taxon>
    </lineage>
</organism>
<reference evidence="2 3" key="1">
    <citation type="submission" date="2019-07" db="EMBL/GenBank/DDBJ databases">
        <title>Whole genome shotgun sequence of Adhaeribacter aerolatus NBRC 106133.</title>
        <authorList>
            <person name="Hosoyama A."/>
            <person name="Uohara A."/>
            <person name="Ohji S."/>
            <person name="Ichikawa N."/>
        </authorList>
    </citation>
    <scope>NUCLEOTIDE SEQUENCE [LARGE SCALE GENOMIC DNA]</scope>
    <source>
        <strain evidence="2 3">NBRC 106133</strain>
    </source>
</reference>
<evidence type="ECO:0000259" key="1">
    <source>
        <dbReference type="Pfam" id="PF00089"/>
    </source>
</evidence>
<name>A0A512AZ07_9BACT</name>
<proteinExistence type="predicted"/>
<gene>
    <name evidence="2" type="ORF">AAE02nite_25980</name>
</gene>
<evidence type="ECO:0000313" key="2">
    <source>
        <dbReference type="EMBL" id="GEO04934.1"/>
    </source>
</evidence>
<keyword evidence="3" id="KW-1185">Reference proteome</keyword>
<dbReference type="SUPFAM" id="SSF50494">
    <property type="entry name" value="Trypsin-like serine proteases"/>
    <property type="match status" value="1"/>
</dbReference>
<dbReference type="InterPro" id="IPR001254">
    <property type="entry name" value="Trypsin_dom"/>
</dbReference>
<evidence type="ECO:0000313" key="3">
    <source>
        <dbReference type="Proteomes" id="UP000321532"/>
    </source>
</evidence>
<dbReference type="EMBL" id="BJYS01000018">
    <property type="protein sequence ID" value="GEO04934.1"/>
    <property type="molecule type" value="Genomic_DNA"/>
</dbReference>
<dbReference type="GO" id="GO:0006508">
    <property type="term" value="P:proteolysis"/>
    <property type="evidence" value="ECO:0007669"/>
    <property type="project" value="InterPro"/>
</dbReference>
<feature type="domain" description="Peptidase S1" evidence="1">
    <location>
        <begin position="55"/>
        <end position="237"/>
    </location>
</feature>
<dbReference type="InterPro" id="IPR009003">
    <property type="entry name" value="Peptidase_S1_PA"/>
</dbReference>
<dbReference type="Gene3D" id="2.40.10.10">
    <property type="entry name" value="Trypsin-like serine proteases"/>
    <property type="match status" value="1"/>
</dbReference>
<comment type="caution">
    <text evidence="2">The sequence shown here is derived from an EMBL/GenBank/DDBJ whole genome shotgun (WGS) entry which is preliminary data.</text>
</comment>
<sequence length="258" mass="29005">MNQGTAIAPGNNILLKTFLVISLLLSFTSCSGQEKVSTKNFDEITLVNHIQFHNNKYDQQKFSCGFLLEANNDTFAVTAKHLLKVIKPQEMKALLFEGMVKQWSMYPLNKKEEMVVMDKLLNQSKAELLDSKATYENDWLVFSVKKNYSKVKPLQLRTSALQPGEKLYVVGWTRTMEDGPQRVYEFEYYKTIANRILLKDVIAPEKFGGLSGAPLVDAQGLVVGIVSNGTTDPDSNKKYFSPCALVSLASFLNNSKQK</sequence>
<dbReference type="Pfam" id="PF00089">
    <property type="entry name" value="Trypsin"/>
    <property type="match status" value="1"/>
</dbReference>
<protein>
    <recommendedName>
        <fullName evidence="1">Peptidase S1 domain-containing protein</fullName>
    </recommendedName>
</protein>
<dbReference type="RefSeq" id="WP_146898190.1">
    <property type="nucleotide sequence ID" value="NZ_BJYS01000018.1"/>
</dbReference>
<dbReference type="GO" id="GO:0004252">
    <property type="term" value="F:serine-type endopeptidase activity"/>
    <property type="evidence" value="ECO:0007669"/>
    <property type="project" value="InterPro"/>
</dbReference>
<dbReference type="InterPro" id="IPR043504">
    <property type="entry name" value="Peptidase_S1_PA_chymotrypsin"/>
</dbReference>
<dbReference type="AlphaFoldDB" id="A0A512AZ07"/>
<dbReference type="OrthoDB" id="1117006at2"/>
<accession>A0A512AZ07</accession>
<dbReference type="Proteomes" id="UP000321532">
    <property type="component" value="Unassembled WGS sequence"/>
</dbReference>